<feature type="compositionally biased region" description="Polar residues" evidence="1">
    <location>
        <begin position="166"/>
        <end position="182"/>
    </location>
</feature>
<gene>
    <name evidence="3" type="ORF">KDA10_03500</name>
</gene>
<feature type="region of interest" description="Disordered" evidence="1">
    <location>
        <begin position="41"/>
        <end position="62"/>
    </location>
</feature>
<protein>
    <submittedName>
        <fullName evidence="3">Uncharacterized protein</fullName>
    </submittedName>
</protein>
<proteinExistence type="predicted"/>
<dbReference type="Proteomes" id="UP000714817">
    <property type="component" value="Unassembled WGS sequence"/>
</dbReference>
<keyword evidence="2" id="KW-0812">Transmembrane</keyword>
<evidence type="ECO:0000313" key="3">
    <source>
        <dbReference type="EMBL" id="MCA9302394.1"/>
    </source>
</evidence>
<evidence type="ECO:0000313" key="4">
    <source>
        <dbReference type="Proteomes" id="UP000714817"/>
    </source>
</evidence>
<comment type="caution">
    <text evidence="3">The sequence shown here is derived from an EMBL/GenBank/DDBJ whole genome shotgun (WGS) entry which is preliminary data.</text>
</comment>
<keyword evidence="2" id="KW-1133">Transmembrane helix</keyword>
<feature type="transmembrane region" description="Helical" evidence="2">
    <location>
        <begin position="6"/>
        <end position="27"/>
    </location>
</feature>
<organism evidence="3 4">
    <name type="scientific">candidate division WWE3 bacterium</name>
    <dbReference type="NCBI Taxonomy" id="2053526"/>
    <lineage>
        <taxon>Bacteria</taxon>
        <taxon>Katanobacteria</taxon>
    </lineage>
</organism>
<evidence type="ECO:0000256" key="1">
    <source>
        <dbReference type="SAM" id="MobiDB-lite"/>
    </source>
</evidence>
<dbReference type="EMBL" id="JAGQNY010000014">
    <property type="protein sequence ID" value="MCA9302394.1"/>
    <property type="molecule type" value="Genomic_DNA"/>
</dbReference>
<dbReference type="AlphaFoldDB" id="A0A955E1T5"/>
<reference evidence="3" key="1">
    <citation type="submission" date="2020-04" db="EMBL/GenBank/DDBJ databases">
        <authorList>
            <person name="Zhang T."/>
        </authorList>
    </citation>
    <scope>NUCLEOTIDE SEQUENCE</scope>
    <source>
        <strain evidence="3">HKST-UBA80</strain>
    </source>
</reference>
<name>A0A955E1T5_UNCKA</name>
<accession>A0A955E1T5</accession>
<keyword evidence="2" id="KW-0472">Membrane</keyword>
<reference evidence="3" key="2">
    <citation type="journal article" date="2021" name="Microbiome">
        <title>Successional dynamics and alternative stable states in a saline activated sludge microbial community over 9 years.</title>
        <authorList>
            <person name="Wang Y."/>
            <person name="Ye J."/>
            <person name="Ju F."/>
            <person name="Liu L."/>
            <person name="Boyd J.A."/>
            <person name="Deng Y."/>
            <person name="Parks D.H."/>
            <person name="Jiang X."/>
            <person name="Yin X."/>
            <person name="Woodcroft B.J."/>
            <person name="Tyson G.W."/>
            <person name="Hugenholtz P."/>
            <person name="Polz M.F."/>
            <person name="Zhang T."/>
        </authorList>
    </citation>
    <scope>NUCLEOTIDE SEQUENCE</scope>
    <source>
        <strain evidence="3">HKST-UBA80</strain>
    </source>
</reference>
<sequence length="246" mass="27668">MKYKLIIPIVTIIVAAVALMAYVQFFAPKKLDRNKEIADNRIDRNAQEETAETESGSNNEEEKMIGTLEDIFQLGDNLFCTYSDGNESEPPYTSGNLYIADEGMRMRGTFTMIDEDSNKTTMNMIRNETGNYMWEEGRNEGYLTKLDTENDSFLQDLMPATEGADENNNLTGEATEQTDPSASMSFDCNTWDVDNELFDLPSGIEFIDLSQQMMELENSLKDSGCSACDQLPEGDAKEQCLTLMKC</sequence>
<evidence type="ECO:0000256" key="2">
    <source>
        <dbReference type="SAM" id="Phobius"/>
    </source>
</evidence>
<feature type="region of interest" description="Disordered" evidence="1">
    <location>
        <begin position="162"/>
        <end position="182"/>
    </location>
</feature>